<evidence type="ECO:0000256" key="5">
    <source>
        <dbReference type="ARBA" id="ARBA00022705"/>
    </source>
</evidence>
<feature type="domain" description="DNA polymerase III delta subunit-like C-terminal" evidence="10">
    <location>
        <begin position="202"/>
        <end position="322"/>
    </location>
</feature>
<dbReference type="PANTHER" id="PTHR34388">
    <property type="entry name" value="DNA POLYMERASE III SUBUNIT DELTA"/>
    <property type="match status" value="1"/>
</dbReference>
<dbReference type="InterPro" id="IPR010372">
    <property type="entry name" value="DNA_pol3_delta_N"/>
</dbReference>
<dbReference type="AlphaFoldDB" id="X1JND8"/>
<comment type="similarity">
    <text evidence="7">Belongs to the DNA polymerase HolA subunit family.</text>
</comment>
<keyword evidence="6" id="KW-0239">DNA-directed DNA polymerase</keyword>
<dbReference type="SUPFAM" id="SSF48019">
    <property type="entry name" value="post-AAA+ oligomerization domain-like"/>
    <property type="match status" value="1"/>
</dbReference>
<keyword evidence="5" id="KW-0235">DNA replication</keyword>
<dbReference type="EC" id="2.7.7.7" evidence="1"/>
<feature type="domain" description="DNA polymerase III delta N-terminal" evidence="9">
    <location>
        <begin position="1"/>
        <end position="127"/>
    </location>
</feature>
<proteinExistence type="inferred from homology"/>
<evidence type="ECO:0000256" key="8">
    <source>
        <dbReference type="ARBA" id="ARBA00049244"/>
    </source>
</evidence>
<evidence type="ECO:0000259" key="9">
    <source>
        <dbReference type="Pfam" id="PF06144"/>
    </source>
</evidence>
<dbReference type="GO" id="GO:0006261">
    <property type="term" value="P:DNA-templated DNA replication"/>
    <property type="evidence" value="ECO:0007669"/>
    <property type="project" value="TreeGrafter"/>
</dbReference>
<dbReference type="InterPro" id="IPR027417">
    <property type="entry name" value="P-loop_NTPase"/>
</dbReference>
<dbReference type="Gene3D" id="1.20.272.10">
    <property type="match status" value="1"/>
</dbReference>
<dbReference type="Pfam" id="PF06144">
    <property type="entry name" value="DNA_pol3_delta"/>
    <property type="match status" value="1"/>
</dbReference>
<feature type="non-terminal residue" evidence="11">
    <location>
        <position position="1"/>
    </location>
</feature>
<evidence type="ECO:0000256" key="7">
    <source>
        <dbReference type="ARBA" id="ARBA00034754"/>
    </source>
</evidence>
<dbReference type="InterPro" id="IPR005790">
    <property type="entry name" value="DNA_polIII_delta"/>
</dbReference>
<dbReference type="GO" id="GO:0003887">
    <property type="term" value="F:DNA-directed DNA polymerase activity"/>
    <property type="evidence" value="ECO:0007669"/>
    <property type="project" value="UniProtKB-KW"/>
</dbReference>
<dbReference type="SUPFAM" id="SSF52540">
    <property type="entry name" value="P-loop containing nucleoside triphosphate hydrolases"/>
    <property type="match status" value="1"/>
</dbReference>
<evidence type="ECO:0000259" key="10">
    <source>
        <dbReference type="Pfam" id="PF21694"/>
    </source>
</evidence>
<dbReference type="Gene3D" id="1.10.8.60">
    <property type="match status" value="1"/>
</dbReference>
<evidence type="ECO:0000256" key="2">
    <source>
        <dbReference type="ARBA" id="ARBA00017703"/>
    </source>
</evidence>
<dbReference type="Gene3D" id="3.40.50.300">
    <property type="entry name" value="P-loop containing nucleotide triphosphate hydrolases"/>
    <property type="match status" value="1"/>
</dbReference>
<dbReference type="InterPro" id="IPR008921">
    <property type="entry name" value="DNA_pol3_clamp-load_cplx_C"/>
</dbReference>
<dbReference type="GO" id="GO:0009360">
    <property type="term" value="C:DNA polymerase III complex"/>
    <property type="evidence" value="ECO:0007669"/>
    <property type="project" value="InterPro"/>
</dbReference>
<evidence type="ECO:0000256" key="6">
    <source>
        <dbReference type="ARBA" id="ARBA00022932"/>
    </source>
</evidence>
<gene>
    <name evidence="11" type="ORF">S06H3_04059</name>
</gene>
<dbReference type="Pfam" id="PF21694">
    <property type="entry name" value="DNA_pol3_delta_C"/>
    <property type="match status" value="1"/>
</dbReference>
<reference evidence="11" key="1">
    <citation type="journal article" date="2014" name="Front. Microbiol.">
        <title>High frequency of phylogenetically diverse reductive dehalogenase-homologous genes in deep subseafloor sedimentary metagenomes.</title>
        <authorList>
            <person name="Kawai M."/>
            <person name="Futagami T."/>
            <person name="Toyoda A."/>
            <person name="Takaki Y."/>
            <person name="Nishi S."/>
            <person name="Hori S."/>
            <person name="Arai W."/>
            <person name="Tsubouchi T."/>
            <person name="Morono Y."/>
            <person name="Uchiyama I."/>
            <person name="Ito T."/>
            <person name="Fujiyama A."/>
            <person name="Inagaki F."/>
            <person name="Takami H."/>
        </authorList>
    </citation>
    <scope>NUCLEOTIDE SEQUENCE</scope>
    <source>
        <strain evidence="11">Expedition CK06-06</strain>
    </source>
</reference>
<comment type="caution">
    <text evidence="11">The sequence shown here is derived from an EMBL/GenBank/DDBJ whole genome shotgun (WGS) entry which is preliminary data.</text>
</comment>
<sequence length="329" mass="37043">GQDDFSLHQSLEEIKVGIGEQSLLAANTTTLDGQQVILDQLRTTCETIPFLAEKRLVIVNGLLERFEPKRKPSRQKKTRDVSNQQNEYKSLSACISKIPDSTILVLIDSSISSGNPLFRELSAKAEVRSFPLLRDAGLRQWIQRHVTEQGGSISPQAVNLLAKLIGGNLWIMANEINKLVLFTSGRRIEEEDVKAVASYAQETSVFAMIDAILEFKARIAEQCLQQLLQRGVAPAYLLVMLSRQVQMIVRAKELRNQGEREIEIQNRLGLASEFALRKTLEQADRYSLVRFKQVYGELLEADLSIKTGKYEGQLAFNILIAELCQRSRV</sequence>
<dbReference type="InterPro" id="IPR048466">
    <property type="entry name" value="DNA_pol3_delta-like_C"/>
</dbReference>
<evidence type="ECO:0000256" key="1">
    <source>
        <dbReference type="ARBA" id="ARBA00012417"/>
    </source>
</evidence>
<keyword evidence="4" id="KW-0548">Nucleotidyltransferase</keyword>
<evidence type="ECO:0000256" key="4">
    <source>
        <dbReference type="ARBA" id="ARBA00022695"/>
    </source>
</evidence>
<protein>
    <recommendedName>
        <fullName evidence="2">DNA polymerase III subunit delta</fullName>
        <ecNumber evidence="1">2.7.7.7</ecNumber>
    </recommendedName>
</protein>
<dbReference type="PANTHER" id="PTHR34388:SF1">
    <property type="entry name" value="DNA POLYMERASE III SUBUNIT DELTA"/>
    <property type="match status" value="1"/>
</dbReference>
<dbReference type="EMBL" id="BARV01001385">
    <property type="protein sequence ID" value="GAH95572.1"/>
    <property type="molecule type" value="Genomic_DNA"/>
</dbReference>
<evidence type="ECO:0000256" key="3">
    <source>
        <dbReference type="ARBA" id="ARBA00022679"/>
    </source>
</evidence>
<dbReference type="GO" id="GO:0003677">
    <property type="term" value="F:DNA binding"/>
    <property type="evidence" value="ECO:0007669"/>
    <property type="project" value="InterPro"/>
</dbReference>
<organism evidence="11">
    <name type="scientific">marine sediment metagenome</name>
    <dbReference type="NCBI Taxonomy" id="412755"/>
    <lineage>
        <taxon>unclassified sequences</taxon>
        <taxon>metagenomes</taxon>
        <taxon>ecological metagenomes</taxon>
    </lineage>
</organism>
<dbReference type="NCBIfam" id="TIGR01128">
    <property type="entry name" value="holA"/>
    <property type="match status" value="1"/>
</dbReference>
<evidence type="ECO:0000313" key="11">
    <source>
        <dbReference type="EMBL" id="GAH95572.1"/>
    </source>
</evidence>
<name>X1JND8_9ZZZZ</name>
<accession>X1JND8</accession>
<keyword evidence="3" id="KW-0808">Transferase</keyword>
<comment type="catalytic activity">
    <reaction evidence="8">
        <text>DNA(n) + a 2'-deoxyribonucleoside 5'-triphosphate = DNA(n+1) + diphosphate</text>
        <dbReference type="Rhea" id="RHEA:22508"/>
        <dbReference type="Rhea" id="RHEA-COMP:17339"/>
        <dbReference type="Rhea" id="RHEA-COMP:17340"/>
        <dbReference type="ChEBI" id="CHEBI:33019"/>
        <dbReference type="ChEBI" id="CHEBI:61560"/>
        <dbReference type="ChEBI" id="CHEBI:173112"/>
        <dbReference type="EC" id="2.7.7.7"/>
    </reaction>
</comment>